<dbReference type="GO" id="GO:0005975">
    <property type="term" value="P:carbohydrate metabolic process"/>
    <property type="evidence" value="ECO:0007669"/>
    <property type="project" value="InterPro"/>
</dbReference>
<evidence type="ECO:0000259" key="3">
    <source>
        <dbReference type="Pfam" id="PF07971"/>
    </source>
</evidence>
<dbReference type="GO" id="GO:0006516">
    <property type="term" value="P:glycoprotein catabolic process"/>
    <property type="evidence" value="ECO:0007669"/>
    <property type="project" value="TreeGrafter"/>
</dbReference>
<dbReference type="FunFam" id="1.20.1610.10:FF:000001">
    <property type="entry name" value="Putative alpha-1,2-mannosidase"/>
    <property type="match status" value="1"/>
</dbReference>
<evidence type="ECO:0000256" key="1">
    <source>
        <dbReference type="SAM" id="MobiDB-lite"/>
    </source>
</evidence>
<feature type="region of interest" description="Disordered" evidence="1">
    <location>
        <begin position="99"/>
        <end position="119"/>
    </location>
</feature>
<feature type="chain" id="PRO_5032800011" evidence="2">
    <location>
        <begin position="21"/>
        <end position="751"/>
    </location>
</feature>
<evidence type="ECO:0000256" key="2">
    <source>
        <dbReference type="SAM" id="SignalP"/>
    </source>
</evidence>
<gene>
    <name evidence="5" type="ORF">HNR46_000660</name>
</gene>
<reference evidence="5 6" key="1">
    <citation type="submission" date="2020-08" db="EMBL/GenBank/DDBJ databases">
        <title>Genomic Encyclopedia of Type Strains, Phase IV (KMG-IV): sequencing the most valuable type-strain genomes for metagenomic binning, comparative biology and taxonomic classification.</title>
        <authorList>
            <person name="Goeker M."/>
        </authorList>
    </citation>
    <scope>NUCLEOTIDE SEQUENCE [LARGE SCALE GENOMIC DNA]</scope>
    <source>
        <strain evidence="5 6">YC6886</strain>
    </source>
</reference>
<dbReference type="Gene3D" id="1.20.1610.10">
    <property type="entry name" value="alpha-1,2-mannosidases domains"/>
    <property type="match status" value="1"/>
</dbReference>
<dbReference type="Gene3D" id="1.20.1050.60">
    <property type="entry name" value="alpha-1,2-mannosidase"/>
    <property type="match status" value="1"/>
</dbReference>
<dbReference type="GO" id="GO:0005829">
    <property type="term" value="C:cytosol"/>
    <property type="evidence" value="ECO:0007669"/>
    <property type="project" value="TreeGrafter"/>
</dbReference>
<feature type="compositionally biased region" description="Basic and acidic residues" evidence="1">
    <location>
        <begin position="109"/>
        <end position="119"/>
    </location>
</feature>
<feature type="domain" description="Glycosyl hydrolase family 92" evidence="3">
    <location>
        <begin position="279"/>
        <end position="742"/>
    </location>
</feature>
<dbReference type="Gene3D" id="2.70.98.10">
    <property type="match status" value="1"/>
</dbReference>
<dbReference type="InterPro" id="IPR005887">
    <property type="entry name" value="GH92_a_mannosidase_put"/>
</dbReference>
<name>A0A840V036_9BACT</name>
<dbReference type="GO" id="GO:0030246">
    <property type="term" value="F:carbohydrate binding"/>
    <property type="evidence" value="ECO:0007669"/>
    <property type="project" value="InterPro"/>
</dbReference>
<dbReference type="Pfam" id="PF17678">
    <property type="entry name" value="Glyco_hydro_92N"/>
    <property type="match status" value="1"/>
</dbReference>
<evidence type="ECO:0000259" key="4">
    <source>
        <dbReference type="Pfam" id="PF17678"/>
    </source>
</evidence>
<dbReference type="InterPro" id="IPR008928">
    <property type="entry name" value="6-hairpin_glycosidase_sf"/>
</dbReference>
<dbReference type="RefSeq" id="WP_184015725.1">
    <property type="nucleotide sequence ID" value="NZ_JACHFD010000002.1"/>
</dbReference>
<dbReference type="FunFam" id="3.30.2080.10:FF:000001">
    <property type="entry name" value="Alpha-1,2-mannosidase subfamily"/>
    <property type="match status" value="1"/>
</dbReference>
<dbReference type="SUPFAM" id="SSF48208">
    <property type="entry name" value="Six-hairpin glycosidases"/>
    <property type="match status" value="1"/>
</dbReference>
<protein>
    <submittedName>
        <fullName evidence="5">Putative alpha-1,2-mannosidase</fullName>
    </submittedName>
</protein>
<dbReference type="InterPro" id="IPR041371">
    <property type="entry name" value="GH92_N"/>
</dbReference>
<dbReference type="Gene3D" id="3.30.2080.10">
    <property type="entry name" value="GH92 mannosidase domain"/>
    <property type="match status" value="1"/>
</dbReference>
<sequence length="751" mass="84600">MIPKISLTASVLALLTAVHAESRLSDYIQPFVGTQGEGNTFPGPSAPFGMMQISPDTDPITWATASGYEYTDPSIMGFSMTHLSGTGIPELGDFLFIPQTGEPKLNPGPKDKPDEGYRSRFSHDQESAEAGYYQVKLLDSGVNAEMTAGERAGILKFTFPAGKSSILTDLSHFLTGDRFKMIWSQLRVEDDSTITGMHLVDGWARERQMYFAAKFSRPFDSYKAYSGGSEVKYDSYKTYRFRSSHEVFGPDLRFLAEYETKQDEVIMVKIGISPVSKENAMANLEGEVPAWDFDGLKEKTKSAWDKELEKLQLVEGSEADKQTFYTALYHCFMAPTLYQDANGEYRGLDREVHKAEGFNNHTVFSLWDTFRATHPLFCLIQPERNVDMINSMLAHYDQSADGMLPIWSLQSGETWCMIGYHSVPVIVDAMVKGLEGFDKEHAYEAVMATATHPEYDGIAAYEELGYVPFDLENESVSKTLEYAYDDYCVARMAELFGRKEDQARFEKRAASYKNLYDSETGLMRGKDSKGQWREPFNPHEYVHMGDFTEGTSWQYTWHVQQDVEGLAELMGGKEAFVSKLDQLFTFHDDETNDMEDVQGRMGEYWHGNEPAHHVLYMYGEVGQPWKGQEKIRHILATQYGNKPNALTGNDDCGQMSAWYLFSSLGFYPMCPGSDDYVFGSPAIEHAVMDLGDGHKLDIKAENQSAENVYIQSVEVNGKPWTSVRLPYDEIKGGGTIVYQMGPKPSKWAADS</sequence>
<dbReference type="Pfam" id="PF07971">
    <property type="entry name" value="Glyco_hydro_92"/>
    <property type="match status" value="1"/>
</dbReference>
<feature type="signal peptide" evidence="2">
    <location>
        <begin position="1"/>
        <end position="20"/>
    </location>
</feature>
<dbReference type="PANTHER" id="PTHR12143">
    <property type="entry name" value="PEPTIDE N-GLYCANASE PNGASE -RELATED"/>
    <property type="match status" value="1"/>
</dbReference>
<dbReference type="AlphaFoldDB" id="A0A840V036"/>
<dbReference type="InterPro" id="IPR014718">
    <property type="entry name" value="GH-type_carb-bd"/>
</dbReference>
<organism evidence="5 6">
    <name type="scientific">Haloferula luteola</name>
    <dbReference type="NCBI Taxonomy" id="595692"/>
    <lineage>
        <taxon>Bacteria</taxon>
        <taxon>Pseudomonadati</taxon>
        <taxon>Verrucomicrobiota</taxon>
        <taxon>Verrucomicrobiia</taxon>
        <taxon>Verrucomicrobiales</taxon>
        <taxon>Verrucomicrobiaceae</taxon>
        <taxon>Haloferula</taxon>
    </lineage>
</organism>
<dbReference type="NCBIfam" id="TIGR01180">
    <property type="entry name" value="aman2_put"/>
    <property type="match status" value="1"/>
</dbReference>
<feature type="domain" description="Glycosyl hydrolase family 92 N-terminal" evidence="4">
    <location>
        <begin position="27"/>
        <end position="273"/>
    </location>
</feature>
<keyword evidence="2" id="KW-0732">Signal</keyword>
<evidence type="ECO:0000313" key="6">
    <source>
        <dbReference type="Proteomes" id="UP000557717"/>
    </source>
</evidence>
<evidence type="ECO:0000313" key="5">
    <source>
        <dbReference type="EMBL" id="MBB5350436.1"/>
    </source>
</evidence>
<dbReference type="InterPro" id="IPR012939">
    <property type="entry name" value="Glyco_hydro_92"/>
</dbReference>
<comment type="caution">
    <text evidence="5">The sequence shown here is derived from an EMBL/GenBank/DDBJ whole genome shotgun (WGS) entry which is preliminary data.</text>
</comment>
<dbReference type="GO" id="GO:0000224">
    <property type="term" value="F:peptide-N4-(N-acetyl-beta-glucosaminyl)asparagine amidase activity"/>
    <property type="evidence" value="ECO:0007669"/>
    <property type="project" value="TreeGrafter"/>
</dbReference>
<proteinExistence type="predicted"/>
<dbReference type="FunFam" id="1.20.1050.60:FF:000001">
    <property type="entry name" value="Putative alpha-1,2-mannosidase"/>
    <property type="match status" value="1"/>
</dbReference>
<dbReference type="EMBL" id="JACHFD010000002">
    <property type="protein sequence ID" value="MBB5350436.1"/>
    <property type="molecule type" value="Genomic_DNA"/>
</dbReference>
<dbReference type="PANTHER" id="PTHR12143:SF39">
    <property type="entry name" value="SECRETED PROTEIN"/>
    <property type="match status" value="1"/>
</dbReference>
<dbReference type="InterPro" id="IPR050883">
    <property type="entry name" value="PNGase"/>
</dbReference>
<dbReference type="Proteomes" id="UP000557717">
    <property type="component" value="Unassembled WGS sequence"/>
</dbReference>
<accession>A0A840V036</accession>
<keyword evidence="6" id="KW-1185">Reference proteome</keyword>